<dbReference type="EMBL" id="ADVG01000001">
    <property type="protein sequence ID" value="EFH90099.1"/>
    <property type="molecule type" value="Genomic_DNA"/>
</dbReference>
<accession>D6TD48</accession>
<name>D6TD48_KTERA</name>
<sequence length="215" mass="24776">MQSQQKDRNACILNTLSISELADACKREFDMVGESGAVSFDKASLALLRLATIRDSKQAWLALEYGFCQKLVLCLRQHPRFQEALRLQSEQEYITRAFAHFRQTTVSKQMEFASLSAALRCLAVCLNSVIFDMLRSAQQSTREPQQVFSSPAEIWRVLSQKLTEERERRLAYLLFQCGLKPTEIVERCAHEFRDLAEVQRLRINILDRLATISLR</sequence>
<evidence type="ECO:0000313" key="2">
    <source>
        <dbReference type="Proteomes" id="UP000004508"/>
    </source>
</evidence>
<protein>
    <submittedName>
        <fullName evidence="1">Uncharacterized protein</fullName>
    </submittedName>
</protein>
<proteinExistence type="predicted"/>
<comment type="caution">
    <text evidence="1">The sequence shown here is derived from an EMBL/GenBank/DDBJ whole genome shotgun (WGS) entry which is preliminary data.</text>
</comment>
<dbReference type="InParanoid" id="D6TD48"/>
<gene>
    <name evidence="1" type="ORF">Krac_11707</name>
</gene>
<dbReference type="AlphaFoldDB" id="D6TD48"/>
<keyword evidence="2" id="KW-1185">Reference proteome</keyword>
<dbReference type="Proteomes" id="UP000004508">
    <property type="component" value="Unassembled WGS sequence"/>
</dbReference>
<dbReference type="STRING" id="485913.Krac_11707"/>
<reference evidence="1 2" key="1">
    <citation type="journal article" date="2011" name="Stand. Genomic Sci.">
        <title>Non-contiguous finished genome sequence and contextual data of the filamentous soil bacterium Ktedonobacter racemifer type strain (SOSP1-21).</title>
        <authorList>
            <person name="Chang Y.J."/>
            <person name="Land M."/>
            <person name="Hauser L."/>
            <person name="Chertkov O."/>
            <person name="Del Rio T.G."/>
            <person name="Nolan M."/>
            <person name="Copeland A."/>
            <person name="Tice H."/>
            <person name="Cheng J.F."/>
            <person name="Lucas S."/>
            <person name="Han C."/>
            <person name="Goodwin L."/>
            <person name="Pitluck S."/>
            <person name="Ivanova N."/>
            <person name="Ovchinikova G."/>
            <person name="Pati A."/>
            <person name="Chen A."/>
            <person name="Palaniappan K."/>
            <person name="Mavromatis K."/>
            <person name="Liolios K."/>
            <person name="Brettin T."/>
            <person name="Fiebig A."/>
            <person name="Rohde M."/>
            <person name="Abt B."/>
            <person name="Goker M."/>
            <person name="Detter J.C."/>
            <person name="Woyke T."/>
            <person name="Bristow J."/>
            <person name="Eisen J.A."/>
            <person name="Markowitz V."/>
            <person name="Hugenholtz P."/>
            <person name="Kyrpides N.C."/>
            <person name="Klenk H.P."/>
            <person name="Lapidus A."/>
        </authorList>
    </citation>
    <scope>NUCLEOTIDE SEQUENCE [LARGE SCALE GENOMIC DNA]</scope>
    <source>
        <strain evidence="2">DSM 44963</strain>
    </source>
</reference>
<evidence type="ECO:0000313" key="1">
    <source>
        <dbReference type="EMBL" id="EFH90099.1"/>
    </source>
</evidence>
<dbReference type="OrthoDB" id="149090at2"/>
<organism evidence="1 2">
    <name type="scientific">Ktedonobacter racemifer DSM 44963</name>
    <dbReference type="NCBI Taxonomy" id="485913"/>
    <lineage>
        <taxon>Bacteria</taxon>
        <taxon>Bacillati</taxon>
        <taxon>Chloroflexota</taxon>
        <taxon>Ktedonobacteria</taxon>
        <taxon>Ktedonobacterales</taxon>
        <taxon>Ktedonobacteraceae</taxon>
        <taxon>Ktedonobacter</taxon>
    </lineage>
</organism>